<keyword evidence="4" id="KW-0723">Serine/threonine-protein kinase</keyword>
<feature type="transmembrane region" description="Helical" evidence="17">
    <location>
        <begin position="688"/>
        <end position="712"/>
    </location>
</feature>
<dbReference type="SUPFAM" id="SSF56112">
    <property type="entry name" value="Protein kinase-like (PK-like)"/>
    <property type="match status" value="1"/>
</dbReference>
<evidence type="ECO:0000259" key="19">
    <source>
        <dbReference type="PROSITE" id="PS50011"/>
    </source>
</evidence>
<dbReference type="Gene3D" id="1.10.510.10">
    <property type="entry name" value="Transferase(Phosphotransferase) domain 1"/>
    <property type="match status" value="1"/>
</dbReference>
<dbReference type="InterPro" id="IPR032675">
    <property type="entry name" value="LRR_dom_sf"/>
</dbReference>
<dbReference type="GO" id="GO:0005886">
    <property type="term" value="C:plasma membrane"/>
    <property type="evidence" value="ECO:0007669"/>
    <property type="project" value="UniProtKB-SubCell"/>
</dbReference>
<dbReference type="FunFam" id="3.80.10.10:FF:000041">
    <property type="entry name" value="LRR receptor-like serine/threonine-protein kinase ERECTA"/>
    <property type="match status" value="2"/>
</dbReference>
<dbReference type="AlphaFoldDB" id="A0ABC8Y201"/>
<gene>
    <name evidence="20" type="ORF">URODEC1_LOCUS28257</name>
</gene>
<evidence type="ECO:0000256" key="9">
    <source>
        <dbReference type="ARBA" id="ARBA00022737"/>
    </source>
</evidence>
<evidence type="ECO:0000256" key="16">
    <source>
        <dbReference type="PROSITE-ProRule" id="PRU10141"/>
    </source>
</evidence>
<keyword evidence="21" id="KW-1185">Reference proteome</keyword>
<reference evidence="20" key="1">
    <citation type="submission" date="2024-10" db="EMBL/GenBank/DDBJ databases">
        <authorList>
            <person name="Ryan C."/>
        </authorList>
    </citation>
    <scope>NUCLEOTIDE SEQUENCE [LARGE SCALE GENOMIC DNA]</scope>
</reference>
<evidence type="ECO:0000256" key="14">
    <source>
        <dbReference type="ARBA" id="ARBA00023136"/>
    </source>
</evidence>
<dbReference type="PROSITE" id="PS50011">
    <property type="entry name" value="PROTEIN_KINASE_DOM"/>
    <property type="match status" value="1"/>
</dbReference>
<dbReference type="InterPro" id="IPR055414">
    <property type="entry name" value="LRR_R13L4/SHOC2-like"/>
</dbReference>
<evidence type="ECO:0000256" key="17">
    <source>
        <dbReference type="SAM" id="Phobius"/>
    </source>
</evidence>
<dbReference type="Pfam" id="PF08263">
    <property type="entry name" value="LRRNT_2"/>
    <property type="match status" value="1"/>
</dbReference>
<dbReference type="InterPro" id="IPR008266">
    <property type="entry name" value="Tyr_kinase_AS"/>
</dbReference>
<keyword evidence="10 16" id="KW-0547">Nucleotide-binding</keyword>
<evidence type="ECO:0000256" key="2">
    <source>
        <dbReference type="ARBA" id="ARBA00012513"/>
    </source>
</evidence>
<dbReference type="GO" id="GO:0004674">
    <property type="term" value="F:protein serine/threonine kinase activity"/>
    <property type="evidence" value="ECO:0007669"/>
    <property type="project" value="UniProtKB-KW"/>
</dbReference>
<keyword evidence="9" id="KW-0677">Repeat</keyword>
<dbReference type="GO" id="GO:0005524">
    <property type="term" value="F:ATP binding"/>
    <property type="evidence" value="ECO:0007669"/>
    <property type="project" value="UniProtKB-UniRule"/>
</dbReference>
<feature type="domain" description="Protein kinase" evidence="19">
    <location>
        <begin position="763"/>
        <end position="1050"/>
    </location>
</feature>
<evidence type="ECO:0000313" key="20">
    <source>
        <dbReference type="EMBL" id="CAL4933675.1"/>
    </source>
</evidence>
<sequence>MRRRHTAAWPSPCGTAMSWRTALLLLLLLSPFSLPVADSLRSEAEALARWKDSLSLAPAAAAATLASWSLRGSAAPCSWRGVSCDPLGRVVGVDVAGAGLAGTLGALDLSSLPSLATLNLSSNALTGPFFFSSSPSSNTSAPLLGLRSVDLSNNNLSGPIPAALPAYMPNLERLNLSYNRFAGGIPAALGDVTGLRELDLSSNPLGGTIPAALGKLLSLEHLNVSLTQLESTIPSELSHCANLTVIGLSSNHLSGVLPPSLAKLTRVQVFNVSINMLAGEILPAYFTSWTDLRVFEASGNHFAGRIPLEVAAASRLEYLSLATNNLSGTIPPVIGRLKSLKELDLSENEIYGSIPRTIGNLTSLTNLRLFDNKLTGRFPEEMGNMVALEKVKMNTNMLEGELPAGLTRLPNLQGIVAFGNLLSGAIPTDFSRNLIVFGMSLNRFSGELPLGLCNAPGLQYLSFDDNDFSGTVPSCYRNFTMLVRFRVARNRLSGDVSEVLGSHPDLYYIDLSGNSFHGKLPEHWSQFKNLSYLHVDGNKQITGEIPASYTGLTALEDLSLASNRLAGTIPPGLGGLPLLKLDLSRNMLSGQIPLTLGNATEMLLLDLSGNHLGGGVPVELTGLAHMWHLNLSRNNLARRVPALLGKMASLQELDLSGNPGLCGDIAGLDPCRLEPGGASRRQIRRRRVIAVTLFSVAAALLAFVVVAACVLARQWRRCRAGRDGADTASSGSAAPLMTTTAAVWGKDAAGFSFGDIVKATERFSEAYCIGTGGYGSVYRADLPGGHCLAVKRLVASSSETGATEKSFESEVRALTQVRHRNIVRLHGFCAAGRRMYLAYELVERGSLRSVLYGGSSSDCERFGWAERVRAVGGVAHALAYLHHDCSPPVVHRDVTAGNVLLDADFEPRVSDFGTVRFVGDDPGRTASVAGSYGYMAPELAYMARASAKCDVYGFGVVALETLMGRHPGELISSLLHARVPEEGQQQLLLLKDAVDQRLDPPAGEAAEQVAFAFAVALSCVREDPDARPTTREVAKELSARRLSVLDRPFAAIRVADLTSSQGFVQEQALLFASGKRP</sequence>
<keyword evidence="15" id="KW-0325">Glycoprotein</keyword>
<dbReference type="GO" id="GO:0006952">
    <property type="term" value="P:defense response"/>
    <property type="evidence" value="ECO:0007669"/>
    <property type="project" value="UniProtKB-ARBA"/>
</dbReference>
<comment type="subcellular location">
    <subcellularLocation>
        <location evidence="1">Cell membrane</location>
        <topology evidence="1">Single-pass membrane protein</topology>
    </subcellularLocation>
</comment>
<proteinExistence type="predicted"/>
<dbReference type="Pfam" id="PF23598">
    <property type="entry name" value="LRR_14"/>
    <property type="match status" value="1"/>
</dbReference>
<evidence type="ECO:0000256" key="13">
    <source>
        <dbReference type="ARBA" id="ARBA00022989"/>
    </source>
</evidence>
<dbReference type="EMBL" id="OZ075125">
    <property type="protein sequence ID" value="CAL4933675.1"/>
    <property type="molecule type" value="Genomic_DNA"/>
</dbReference>
<dbReference type="PANTHER" id="PTHR45974">
    <property type="entry name" value="RECEPTOR-LIKE PROTEIN 55"/>
    <property type="match status" value="1"/>
</dbReference>
<dbReference type="Pfam" id="PF00069">
    <property type="entry name" value="Pkinase"/>
    <property type="match status" value="1"/>
</dbReference>
<dbReference type="GO" id="GO:0009791">
    <property type="term" value="P:post-embryonic development"/>
    <property type="evidence" value="ECO:0007669"/>
    <property type="project" value="UniProtKB-ARBA"/>
</dbReference>
<dbReference type="InterPro" id="IPR003591">
    <property type="entry name" value="Leu-rich_rpt_typical-subtyp"/>
</dbReference>
<feature type="binding site" evidence="16">
    <location>
        <position position="791"/>
    </location>
    <ligand>
        <name>ATP</name>
        <dbReference type="ChEBI" id="CHEBI:30616"/>
    </ligand>
</feature>
<evidence type="ECO:0000256" key="18">
    <source>
        <dbReference type="SAM" id="SignalP"/>
    </source>
</evidence>
<evidence type="ECO:0000256" key="15">
    <source>
        <dbReference type="ARBA" id="ARBA00023180"/>
    </source>
</evidence>
<dbReference type="FunFam" id="3.80.10.10:FF:000095">
    <property type="entry name" value="LRR receptor-like serine/threonine-protein kinase GSO1"/>
    <property type="match status" value="1"/>
</dbReference>
<evidence type="ECO:0000256" key="11">
    <source>
        <dbReference type="ARBA" id="ARBA00022777"/>
    </source>
</evidence>
<evidence type="ECO:0000256" key="12">
    <source>
        <dbReference type="ARBA" id="ARBA00022840"/>
    </source>
</evidence>
<dbReference type="Proteomes" id="UP001497457">
    <property type="component" value="Chromosome 15b"/>
</dbReference>
<dbReference type="SMART" id="SM00369">
    <property type="entry name" value="LRR_TYP"/>
    <property type="match status" value="8"/>
</dbReference>
<keyword evidence="5" id="KW-0433">Leucine-rich repeat</keyword>
<dbReference type="EC" id="2.7.11.1" evidence="2"/>
<organism evidence="20 21">
    <name type="scientific">Urochloa decumbens</name>
    <dbReference type="NCBI Taxonomy" id="240449"/>
    <lineage>
        <taxon>Eukaryota</taxon>
        <taxon>Viridiplantae</taxon>
        <taxon>Streptophyta</taxon>
        <taxon>Embryophyta</taxon>
        <taxon>Tracheophyta</taxon>
        <taxon>Spermatophyta</taxon>
        <taxon>Magnoliopsida</taxon>
        <taxon>Liliopsida</taxon>
        <taxon>Poales</taxon>
        <taxon>Poaceae</taxon>
        <taxon>PACMAD clade</taxon>
        <taxon>Panicoideae</taxon>
        <taxon>Panicodae</taxon>
        <taxon>Paniceae</taxon>
        <taxon>Melinidinae</taxon>
        <taxon>Urochloa</taxon>
    </lineage>
</organism>
<evidence type="ECO:0000313" key="21">
    <source>
        <dbReference type="Proteomes" id="UP001497457"/>
    </source>
</evidence>
<evidence type="ECO:0000256" key="8">
    <source>
        <dbReference type="ARBA" id="ARBA00022729"/>
    </source>
</evidence>
<evidence type="ECO:0000256" key="4">
    <source>
        <dbReference type="ARBA" id="ARBA00022527"/>
    </source>
</evidence>
<protein>
    <recommendedName>
        <fullName evidence="2">non-specific serine/threonine protein kinase</fullName>
        <ecNumber evidence="2">2.7.11.1</ecNumber>
    </recommendedName>
</protein>
<dbReference type="FunFam" id="3.80.10.10:FF:000453">
    <property type="entry name" value="Leucine-rich receptor-like protein kinase family protein"/>
    <property type="match status" value="1"/>
</dbReference>
<evidence type="ECO:0000256" key="5">
    <source>
        <dbReference type="ARBA" id="ARBA00022614"/>
    </source>
</evidence>
<dbReference type="PANTHER" id="PTHR45974:SF115">
    <property type="entry name" value="PROTEIN KINASE DOMAIN-CONTAINING PROTEIN"/>
    <property type="match status" value="1"/>
</dbReference>
<keyword evidence="7 17" id="KW-0812">Transmembrane</keyword>
<dbReference type="PROSITE" id="PS00107">
    <property type="entry name" value="PROTEIN_KINASE_ATP"/>
    <property type="match status" value="1"/>
</dbReference>
<evidence type="ECO:0000256" key="7">
    <source>
        <dbReference type="ARBA" id="ARBA00022692"/>
    </source>
</evidence>
<keyword evidence="3" id="KW-1003">Cell membrane</keyword>
<feature type="signal peptide" evidence="18">
    <location>
        <begin position="1"/>
        <end position="39"/>
    </location>
</feature>
<evidence type="ECO:0000256" key="1">
    <source>
        <dbReference type="ARBA" id="ARBA00004162"/>
    </source>
</evidence>
<dbReference type="InterPro" id="IPR017441">
    <property type="entry name" value="Protein_kinase_ATP_BS"/>
</dbReference>
<dbReference type="PROSITE" id="PS00109">
    <property type="entry name" value="PROTEIN_KINASE_TYR"/>
    <property type="match status" value="1"/>
</dbReference>
<feature type="chain" id="PRO_5044881731" description="non-specific serine/threonine protein kinase" evidence="18">
    <location>
        <begin position="40"/>
        <end position="1077"/>
    </location>
</feature>
<dbReference type="InterPro" id="IPR001611">
    <property type="entry name" value="Leu-rich_rpt"/>
</dbReference>
<dbReference type="PRINTS" id="PR00019">
    <property type="entry name" value="LEURICHRPT"/>
</dbReference>
<keyword evidence="6" id="KW-0808">Transferase</keyword>
<dbReference type="Pfam" id="PF13855">
    <property type="entry name" value="LRR_8"/>
    <property type="match status" value="1"/>
</dbReference>
<accession>A0ABC8Y201</accession>
<dbReference type="InterPro" id="IPR000719">
    <property type="entry name" value="Prot_kinase_dom"/>
</dbReference>
<evidence type="ECO:0000256" key="6">
    <source>
        <dbReference type="ARBA" id="ARBA00022679"/>
    </source>
</evidence>
<dbReference type="GO" id="GO:0051707">
    <property type="term" value="P:response to other organism"/>
    <property type="evidence" value="ECO:0007669"/>
    <property type="project" value="UniProtKB-ARBA"/>
</dbReference>
<dbReference type="InterPro" id="IPR013210">
    <property type="entry name" value="LRR_N_plant-typ"/>
</dbReference>
<name>A0ABC8Y201_9POAL</name>
<keyword evidence="8 18" id="KW-0732">Signal</keyword>
<dbReference type="FunFam" id="3.30.200.20:FF:000557">
    <property type="entry name" value="LRR receptor-like serine/threonine-protein kinase RPK2"/>
    <property type="match status" value="1"/>
</dbReference>
<dbReference type="InterPro" id="IPR011009">
    <property type="entry name" value="Kinase-like_dom_sf"/>
</dbReference>
<evidence type="ECO:0000256" key="10">
    <source>
        <dbReference type="ARBA" id="ARBA00022741"/>
    </source>
</evidence>
<dbReference type="Pfam" id="PF00560">
    <property type="entry name" value="LRR_1"/>
    <property type="match status" value="3"/>
</dbReference>
<keyword evidence="13 17" id="KW-1133">Transmembrane helix</keyword>
<keyword evidence="11" id="KW-0418">Kinase</keyword>
<dbReference type="Gene3D" id="3.80.10.10">
    <property type="entry name" value="Ribonuclease Inhibitor"/>
    <property type="match status" value="4"/>
</dbReference>
<dbReference type="Gene3D" id="3.30.200.20">
    <property type="entry name" value="Phosphorylase Kinase, domain 1"/>
    <property type="match status" value="1"/>
</dbReference>
<dbReference type="SUPFAM" id="SSF52058">
    <property type="entry name" value="L domain-like"/>
    <property type="match status" value="2"/>
</dbReference>
<evidence type="ECO:0000256" key="3">
    <source>
        <dbReference type="ARBA" id="ARBA00022475"/>
    </source>
</evidence>
<keyword evidence="14 17" id="KW-0472">Membrane</keyword>
<keyword evidence="12 16" id="KW-0067">ATP-binding</keyword>